<evidence type="ECO:0000256" key="2">
    <source>
        <dbReference type="ARBA" id="ARBA00006013"/>
    </source>
</evidence>
<feature type="active site" evidence="8">
    <location>
        <position position="196"/>
    </location>
</feature>
<reference evidence="12" key="2">
    <citation type="journal article" date="2018" name="Nat. Commun.">
        <title>Extreme sensitivity to ultraviolet light in the fungal pathogen causing white-nose syndrome of bats.</title>
        <authorList>
            <person name="Palmer J.M."/>
            <person name="Drees K.P."/>
            <person name="Foster J.T."/>
            <person name="Lindner D.L."/>
        </authorList>
    </citation>
    <scope>NUCLEOTIDE SEQUENCE [LARGE SCALE GENOMIC DNA]</scope>
    <source>
        <strain evidence="12">UAMH 10579</strain>
    </source>
</reference>
<dbReference type="EC" id="1.1.1.31" evidence="3"/>
<dbReference type="Pfam" id="PF03446">
    <property type="entry name" value="NAD_binding_2"/>
    <property type="match status" value="1"/>
</dbReference>
<dbReference type="STRING" id="342668.A0A1B8GMY4"/>
<gene>
    <name evidence="11" type="ORF">VE01_04700</name>
</gene>
<dbReference type="RefSeq" id="XP_018130922.1">
    <property type="nucleotide sequence ID" value="XM_018274169.1"/>
</dbReference>
<proteinExistence type="inferred from homology"/>
<dbReference type="InterPro" id="IPR015815">
    <property type="entry name" value="HIBADH-related"/>
</dbReference>
<evidence type="ECO:0000256" key="5">
    <source>
        <dbReference type="ARBA" id="ARBA00023002"/>
    </source>
</evidence>
<dbReference type="Gene3D" id="3.40.50.720">
    <property type="entry name" value="NAD(P)-binding Rossmann-like Domain"/>
    <property type="match status" value="1"/>
</dbReference>
<dbReference type="GO" id="GO:0006574">
    <property type="term" value="P:L-valine catabolic process"/>
    <property type="evidence" value="ECO:0007669"/>
    <property type="project" value="TreeGrafter"/>
</dbReference>
<comment type="pathway">
    <text evidence="1">Amino-acid degradation; L-valine degradation.</text>
</comment>
<protein>
    <recommendedName>
        <fullName evidence="3">3-hydroxyisobutyrate dehydrogenase</fullName>
        <ecNumber evidence="3">1.1.1.31</ecNumber>
    </recommendedName>
</protein>
<dbReference type="SUPFAM" id="SSF48179">
    <property type="entry name" value="6-phosphogluconate dehydrogenase C-terminal domain-like"/>
    <property type="match status" value="1"/>
</dbReference>
<comment type="catalytic activity">
    <reaction evidence="7">
        <text>3-hydroxy-2-methylpropanoate + NAD(+) = 2-methyl-3-oxopropanoate + NADH + H(+)</text>
        <dbReference type="Rhea" id="RHEA:17681"/>
        <dbReference type="ChEBI" id="CHEBI:11805"/>
        <dbReference type="ChEBI" id="CHEBI:15378"/>
        <dbReference type="ChEBI" id="CHEBI:57540"/>
        <dbReference type="ChEBI" id="CHEBI:57700"/>
        <dbReference type="ChEBI" id="CHEBI:57945"/>
        <dbReference type="EC" id="1.1.1.31"/>
    </reaction>
</comment>
<evidence type="ECO:0000256" key="4">
    <source>
        <dbReference type="ARBA" id="ARBA00022456"/>
    </source>
</evidence>
<evidence type="ECO:0000313" key="12">
    <source>
        <dbReference type="Proteomes" id="UP000091956"/>
    </source>
</evidence>
<dbReference type="InterPro" id="IPR036291">
    <property type="entry name" value="NAD(P)-bd_dom_sf"/>
</dbReference>
<dbReference type="Pfam" id="PF14833">
    <property type="entry name" value="NAD_binding_11"/>
    <property type="match status" value="1"/>
</dbReference>
<dbReference type="GO" id="GO:0008442">
    <property type="term" value="F:3-hydroxyisobutyrate dehydrogenase activity"/>
    <property type="evidence" value="ECO:0007669"/>
    <property type="project" value="UniProtKB-EC"/>
</dbReference>
<evidence type="ECO:0000256" key="3">
    <source>
        <dbReference type="ARBA" id="ARBA00012991"/>
    </source>
</evidence>
<evidence type="ECO:0000256" key="8">
    <source>
        <dbReference type="PIRSR" id="PIRSR000103-1"/>
    </source>
</evidence>
<feature type="domain" description="6-phosphogluconate dehydrogenase NADP-binding" evidence="9">
    <location>
        <begin position="15"/>
        <end position="179"/>
    </location>
</feature>
<evidence type="ECO:0000256" key="6">
    <source>
        <dbReference type="ARBA" id="ARBA00023027"/>
    </source>
</evidence>
<evidence type="ECO:0000256" key="7">
    <source>
        <dbReference type="ARBA" id="ARBA00049197"/>
    </source>
</evidence>
<dbReference type="InterPro" id="IPR006115">
    <property type="entry name" value="6PGDH_NADP-bd"/>
</dbReference>
<dbReference type="EMBL" id="KV460223">
    <property type="protein sequence ID" value="OBT97189.1"/>
    <property type="molecule type" value="Genomic_DNA"/>
</dbReference>
<keyword evidence="6" id="KW-0520">NAD</keyword>
<dbReference type="GO" id="GO:0050661">
    <property type="term" value="F:NADP binding"/>
    <property type="evidence" value="ECO:0007669"/>
    <property type="project" value="InterPro"/>
</dbReference>
<evidence type="ECO:0000259" key="10">
    <source>
        <dbReference type="Pfam" id="PF14833"/>
    </source>
</evidence>
<keyword evidence="4" id="KW-0101">Branched-chain amino acid catabolism</keyword>
<evidence type="ECO:0000259" key="9">
    <source>
        <dbReference type="Pfam" id="PF03446"/>
    </source>
</evidence>
<keyword evidence="5" id="KW-0560">Oxidoreductase</keyword>
<dbReference type="GO" id="GO:0005739">
    <property type="term" value="C:mitochondrion"/>
    <property type="evidence" value="ECO:0007669"/>
    <property type="project" value="TreeGrafter"/>
</dbReference>
<dbReference type="SUPFAM" id="SSF51735">
    <property type="entry name" value="NAD(P)-binding Rossmann-fold domains"/>
    <property type="match status" value="1"/>
</dbReference>
<dbReference type="PANTHER" id="PTHR22981">
    <property type="entry name" value="3-HYDROXYISOBUTYRATE DEHYDROGENASE-RELATED"/>
    <property type="match status" value="1"/>
</dbReference>
<reference evidence="11 12" key="1">
    <citation type="submission" date="2016-03" db="EMBL/GenBank/DDBJ databases">
        <title>Comparative genomics of Pseudogymnoascus destructans, the fungus causing white-nose syndrome of bats.</title>
        <authorList>
            <person name="Palmer J.M."/>
            <person name="Drees K.P."/>
            <person name="Foster J.T."/>
            <person name="Lindner D.L."/>
        </authorList>
    </citation>
    <scope>NUCLEOTIDE SEQUENCE [LARGE SCALE GENOMIC DNA]</scope>
    <source>
        <strain evidence="11 12">UAMH 10579</strain>
    </source>
</reference>
<dbReference type="GO" id="GO:0051287">
    <property type="term" value="F:NAD binding"/>
    <property type="evidence" value="ECO:0007669"/>
    <property type="project" value="InterPro"/>
</dbReference>
<comment type="similarity">
    <text evidence="2">Belongs to the HIBADH-related family. 3-hydroxyisobutyrate dehydrogenase subfamily.</text>
</comment>
<evidence type="ECO:0000313" key="11">
    <source>
        <dbReference type="EMBL" id="OBT97189.1"/>
    </source>
</evidence>
<dbReference type="Gene3D" id="1.10.1040.10">
    <property type="entry name" value="N-(1-d-carboxylethyl)-l-norvaline Dehydrogenase, domain 2"/>
    <property type="match status" value="1"/>
</dbReference>
<dbReference type="Proteomes" id="UP000091956">
    <property type="component" value="Unassembled WGS sequence"/>
</dbReference>
<dbReference type="PROSITE" id="PS00895">
    <property type="entry name" value="3_HYDROXYISOBUT_DH"/>
    <property type="match status" value="1"/>
</dbReference>
<accession>A0A1B8GMY4</accession>
<evidence type="ECO:0000256" key="1">
    <source>
        <dbReference type="ARBA" id="ARBA00005109"/>
    </source>
</evidence>
<organism evidence="11 12">
    <name type="scientific">Pseudogymnoascus verrucosus</name>
    <dbReference type="NCBI Taxonomy" id="342668"/>
    <lineage>
        <taxon>Eukaryota</taxon>
        <taxon>Fungi</taxon>
        <taxon>Dikarya</taxon>
        <taxon>Ascomycota</taxon>
        <taxon>Pezizomycotina</taxon>
        <taxon>Leotiomycetes</taxon>
        <taxon>Thelebolales</taxon>
        <taxon>Thelebolaceae</taxon>
        <taxon>Pseudogymnoascus</taxon>
    </lineage>
</organism>
<dbReference type="InterPro" id="IPR013328">
    <property type="entry name" value="6PGD_dom2"/>
</dbReference>
<dbReference type="InterPro" id="IPR002204">
    <property type="entry name" value="3-OH-isobutyrate_DH-rel_CS"/>
</dbReference>
<feature type="domain" description="3-hydroxyisobutyrate dehydrogenase-like NAD-binding" evidence="10">
    <location>
        <begin position="190"/>
        <end position="317"/>
    </location>
</feature>
<dbReference type="InterPro" id="IPR029154">
    <property type="entry name" value="HIBADH-like_NADP-bd"/>
</dbReference>
<keyword evidence="12" id="KW-1185">Reference proteome</keyword>
<sequence>METTGHSQNLPLGDYGFIGLGIMGYPMAQNLRKALPPTSTLVICELSQKQIDKFILETSQHGPIKVVSSPKEVSDNSDFIITMLPKGPHVLGVFTNPTNGLLAAAPSASPKFFLDCSTIETATSLKVGKAVESSGLGRFADSPVSGGPNGAYSATLTFMVGGSTEIFELVSPVLATMGKRDSLFHCGPAGAGLATKQINNYLSAVSIIGVCEAMNMGVRYGLDPKILSGVINVSSGKCYNSLDQNPVKGVTSTAAASKDFEGGFSMELCKGVVEMAVQLGKDVGAKNVLSDLVMKTFEDASQDERCKGKDCRSVYRYISE</sequence>
<dbReference type="GeneID" id="28838086"/>
<dbReference type="PIRSF" id="PIRSF000103">
    <property type="entry name" value="HIBADH"/>
    <property type="match status" value="1"/>
</dbReference>
<name>A0A1B8GMY4_9PEZI</name>
<dbReference type="PANTHER" id="PTHR22981:SF7">
    <property type="entry name" value="3-HYDROXYISOBUTYRATE DEHYDROGENASE, MITOCHONDRIAL"/>
    <property type="match status" value="1"/>
</dbReference>
<dbReference type="AlphaFoldDB" id="A0A1B8GMY4"/>
<dbReference type="InterPro" id="IPR008927">
    <property type="entry name" value="6-PGluconate_DH-like_C_sf"/>
</dbReference>